<gene>
    <name evidence="2" type="ORF">DM813_20170</name>
</gene>
<keyword evidence="1" id="KW-0472">Membrane</keyword>
<sequence length="94" mass="10121">MSKTRPAWVTIVSRCAAGLLGGYAFTYAITALLARVLPMAATDAVIVATLPAFVFYTLAVLWAFACRSERRAWALVGVSGPLALVAFWPQLWSS</sequence>
<evidence type="ECO:0000256" key="1">
    <source>
        <dbReference type="SAM" id="Phobius"/>
    </source>
</evidence>
<feature type="transmembrane region" description="Helical" evidence="1">
    <location>
        <begin position="12"/>
        <end position="33"/>
    </location>
</feature>
<dbReference type="EMBL" id="QJRG01000047">
    <property type="protein sequence ID" value="RWU21493.1"/>
    <property type="molecule type" value="Genomic_DNA"/>
</dbReference>
<dbReference type="OrthoDB" id="6915623at2"/>
<keyword evidence="1" id="KW-0812">Transmembrane</keyword>
<keyword evidence="1" id="KW-1133">Transmembrane helix</keyword>
<dbReference type="AlphaFoldDB" id="A0A443ZQY2"/>
<dbReference type="Proteomes" id="UP000288983">
    <property type="component" value="Unassembled WGS sequence"/>
</dbReference>
<dbReference type="RefSeq" id="WP_128325095.1">
    <property type="nucleotide sequence ID" value="NZ_QJRG01000047.1"/>
</dbReference>
<protein>
    <submittedName>
        <fullName evidence="2">Iron transporter</fullName>
    </submittedName>
</protein>
<organism evidence="2 3">
    <name type="scientific">Pseudomonas alkylphenolica</name>
    <dbReference type="NCBI Taxonomy" id="237609"/>
    <lineage>
        <taxon>Bacteria</taxon>
        <taxon>Pseudomonadati</taxon>
        <taxon>Pseudomonadota</taxon>
        <taxon>Gammaproteobacteria</taxon>
        <taxon>Pseudomonadales</taxon>
        <taxon>Pseudomonadaceae</taxon>
        <taxon>Pseudomonas</taxon>
    </lineage>
</organism>
<evidence type="ECO:0000313" key="3">
    <source>
        <dbReference type="Proteomes" id="UP000288983"/>
    </source>
</evidence>
<feature type="transmembrane region" description="Helical" evidence="1">
    <location>
        <begin position="45"/>
        <end position="65"/>
    </location>
</feature>
<evidence type="ECO:0000313" key="2">
    <source>
        <dbReference type="EMBL" id="RWU21493.1"/>
    </source>
</evidence>
<accession>A0A443ZQY2</accession>
<reference evidence="2 3" key="1">
    <citation type="submission" date="2018-06" db="EMBL/GenBank/DDBJ databases">
        <title>Bacteria isolated from soil of Wuhan.</title>
        <authorList>
            <person name="Wei X."/>
            <person name="Chunhua H."/>
        </authorList>
    </citation>
    <scope>NUCLEOTIDE SEQUENCE [LARGE SCALE GENOMIC DNA]</scope>
    <source>
        <strain evidence="3">xwS2</strain>
    </source>
</reference>
<name>A0A443ZQY2_9PSED</name>
<proteinExistence type="predicted"/>
<comment type="caution">
    <text evidence="2">The sequence shown here is derived from an EMBL/GenBank/DDBJ whole genome shotgun (WGS) entry which is preliminary data.</text>
</comment>
<feature type="transmembrane region" description="Helical" evidence="1">
    <location>
        <begin position="72"/>
        <end position="91"/>
    </location>
</feature>